<evidence type="ECO:0000313" key="2">
    <source>
        <dbReference type="EMBL" id="GAX75945.1"/>
    </source>
</evidence>
<comment type="caution">
    <text evidence="2">The sequence shown here is derived from an EMBL/GenBank/DDBJ whole genome shotgun (WGS) entry which is preliminary data.</text>
</comment>
<feature type="compositionally biased region" description="Polar residues" evidence="1">
    <location>
        <begin position="166"/>
        <end position="187"/>
    </location>
</feature>
<sequence>MLELMKGADRAERGDIRVDLMGSIDFLRSQLSCSLCLINIMMLLLCPALADEKKSLDFQIKNLEAMKRQVKGLQSEYERVTNKSESGKNASSGASTIDPMKSEVEQWKLKVDKLIREKCEQQALLEAADKSKAGAEAKVEAMLSQIKGFDKEYDRVLDENKKLQLRLSQVDPNGLGSSTQPINKKDD</sequence>
<organism evidence="2 3">
    <name type="scientific">Chlamydomonas eustigma</name>
    <dbReference type="NCBI Taxonomy" id="1157962"/>
    <lineage>
        <taxon>Eukaryota</taxon>
        <taxon>Viridiplantae</taxon>
        <taxon>Chlorophyta</taxon>
        <taxon>core chlorophytes</taxon>
        <taxon>Chlorophyceae</taxon>
        <taxon>CS clade</taxon>
        <taxon>Chlamydomonadales</taxon>
        <taxon>Chlamydomonadaceae</taxon>
        <taxon>Chlamydomonas</taxon>
    </lineage>
</organism>
<keyword evidence="3" id="KW-1185">Reference proteome</keyword>
<feature type="region of interest" description="Disordered" evidence="1">
    <location>
        <begin position="165"/>
        <end position="187"/>
    </location>
</feature>
<protein>
    <recommendedName>
        <fullName evidence="4">Endoplasmic reticulum transmembrane protein</fullName>
    </recommendedName>
</protein>
<dbReference type="EMBL" id="BEGY01000014">
    <property type="protein sequence ID" value="GAX75945.1"/>
    <property type="molecule type" value="Genomic_DNA"/>
</dbReference>
<gene>
    <name evidence="2" type="ORF">CEUSTIGMA_g3388.t1</name>
</gene>
<dbReference type="AlphaFoldDB" id="A0A250WYT7"/>
<reference evidence="2 3" key="1">
    <citation type="submission" date="2017-08" db="EMBL/GenBank/DDBJ databases">
        <title>Acidophilic green algal genome provides insights into adaptation to an acidic environment.</title>
        <authorList>
            <person name="Hirooka S."/>
            <person name="Hirose Y."/>
            <person name="Kanesaki Y."/>
            <person name="Higuchi S."/>
            <person name="Fujiwara T."/>
            <person name="Onuma R."/>
            <person name="Era A."/>
            <person name="Ohbayashi R."/>
            <person name="Uzuka A."/>
            <person name="Nozaki H."/>
            <person name="Yoshikawa H."/>
            <person name="Miyagishima S.Y."/>
        </authorList>
    </citation>
    <scope>NUCLEOTIDE SEQUENCE [LARGE SCALE GENOMIC DNA]</scope>
    <source>
        <strain evidence="2 3">NIES-2499</strain>
    </source>
</reference>
<dbReference type="Gene3D" id="1.20.5.110">
    <property type="match status" value="1"/>
</dbReference>
<proteinExistence type="predicted"/>
<dbReference type="STRING" id="1157962.A0A250WYT7"/>
<feature type="region of interest" description="Disordered" evidence="1">
    <location>
        <begin position="78"/>
        <end position="98"/>
    </location>
</feature>
<evidence type="ECO:0008006" key="4">
    <source>
        <dbReference type="Google" id="ProtNLM"/>
    </source>
</evidence>
<dbReference type="Proteomes" id="UP000232323">
    <property type="component" value="Unassembled WGS sequence"/>
</dbReference>
<name>A0A250WYT7_9CHLO</name>
<dbReference type="OrthoDB" id="546470at2759"/>
<evidence type="ECO:0000256" key="1">
    <source>
        <dbReference type="SAM" id="MobiDB-lite"/>
    </source>
</evidence>
<evidence type="ECO:0000313" key="3">
    <source>
        <dbReference type="Proteomes" id="UP000232323"/>
    </source>
</evidence>
<accession>A0A250WYT7</accession>